<feature type="compositionally biased region" description="Low complexity" evidence="1">
    <location>
        <begin position="1"/>
        <end position="11"/>
    </location>
</feature>
<sequence length="102" mass="11924">MAAPTAGTAPAKPLVFRKTKREIQREREQQLALQRQQEKEADEQKQQERRNGCAKHELDQLQLLAACKSAIRLTCRSQYLQRRARTGLGLERRCPPRRRLLF</sequence>
<keyword evidence="3" id="KW-1185">Reference proteome</keyword>
<evidence type="ECO:0000313" key="3">
    <source>
        <dbReference type="Proteomes" id="UP000794436"/>
    </source>
</evidence>
<evidence type="ECO:0000313" key="2">
    <source>
        <dbReference type="EMBL" id="TMW69662.1"/>
    </source>
</evidence>
<protein>
    <submittedName>
        <fullName evidence="2">Uncharacterized protein</fullName>
    </submittedName>
</protein>
<feature type="region of interest" description="Disordered" evidence="1">
    <location>
        <begin position="1"/>
        <end position="52"/>
    </location>
</feature>
<dbReference type="AlphaFoldDB" id="A0A8K1FS49"/>
<evidence type="ECO:0000256" key="1">
    <source>
        <dbReference type="SAM" id="MobiDB-lite"/>
    </source>
</evidence>
<dbReference type="Proteomes" id="UP000794436">
    <property type="component" value="Unassembled WGS sequence"/>
</dbReference>
<dbReference type="EMBL" id="SPLM01000001">
    <property type="protein sequence ID" value="TMW69662.1"/>
    <property type="molecule type" value="Genomic_DNA"/>
</dbReference>
<reference evidence="2" key="1">
    <citation type="submission" date="2019-03" db="EMBL/GenBank/DDBJ databases">
        <title>Long read genome sequence of the mycoparasitic Pythium oligandrum ATCC 38472 isolated from sugarbeet rhizosphere.</title>
        <authorList>
            <person name="Gaulin E."/>
        </authorList>
    </citation>
    <scope>NUCLEOTIDE SEQUENCE</scope>
    <source>
        <strain evidence="2">ATCC 38472_TT</strain>
    </source>
</reference>
<name>A0A8K1FS49_PYTOL</name>
<gene>
    <name evidence="2" type="ORF">Poli38472_001818</name>
</gene>
<feature type="compositionally biased region" description="Basic and acidic residues" evidence="1">
    <location>
        <begin position="36"/>
        <end position="52"/>
    </location>
</feature>
<proteinExistence type="predicted"/>
<accession>A0A8K1FS49</accession>
<comment type="caution">
    <text evidence="2">The sequence shown here is derived from an EMBL/GenBank/DDBJ whole genome shotgun (WGS) entry which is preliminary data.</text>
</comment>
<organism evidence="2 3">
    <name type="scientific">Pythium oligandrum</name>
    <name type="common">Mycoparasitic fungus</name>
    <dbReference type="NCBI Taxonomy" id="41045"/>
    <lineage>
        <taxon>Eukaryota</taxon>
        <taxon>Sar</taxon>
        <taxon>Stramenopiles</taxon>
        <taxon>Oomycota</taxon>
        <taxon>Peronosporomycetes</taxon>
        <taxon>Pythiales</taxon>
        <taxon>Pythiaceae</taxon>
        <taxon>Pythium</taxon>
    </lineage>
</organism>